<feature type="domain" description="N-acetylmuramoyl-L-alanine amidase" evidence="5">
    <location>
        <begin position="26"/>
        <end position="151"/>
    </location>
</feature>
<evidence type="ECO:0000256" key="1">
    <source>
        <dbReference type="ARBA" id="ARBA00001561"/>
    </source>
</evidence>
<dbReference type="EC" id="3.5.1.28" evidence="2"/>
<dbReference type="PANTHER" id="PTHR30417:SF1">
    <property type="entry name" value="N-ACETYLMURAMOYL-L-ALANINE AMIDASE AMID"/>
    <property type="match status" value="1"/>
</dbReference>
<dbReference type="SUPFAM" id="SSF55846">
    <property type="entry name" value="N-acetylmuramoyl-L-alanine amidase-like"/>
    <property type="match status" value="1"/>
</dbReference>
<name>A0ABW1NC24_9ACTN</name>
<dbReference type="InterPro" id="IPR036505">
    <property type="entry name" value="Amidase/PGRP_sf"/>
</dbReference>
<keyword evidence="3" id="KW-0378">Hydrolase</keyword>
<dbReference type="SMART" id="SM00644">
    <property type="entry name" value="Ami_2"/>
    <property type="match status" value="1"/>
</dbReference>
<evidence type="ECO:0000256" key="4">
    <source>
        <dbReference type="ARBA" id="ARBA00023316"/>
    </source>
</evidence>
<accession>A0ABW1NC24</accession>
<sequence>MPYLTQLAAVARRTGYPVTECPGWKTRGHGPQPAVQGVVCHHTAGWNDMHVVRDGRPGLEGPLSQIWLRRDGRIFIVAAGRCWHNAPSTSVYHQNSSSIGIEAENNGSAPWPEAQLDSYQRLCAELCKEFGLTAARVKGHKEVNRQKVDPHSISMDGFRAQVARLMTGAGPIPGKAGPHEEDDDVPEIVSLGAGQDQDVPAGGELAVRWHTEYTDDADDHGAEGVAVLADGTRWAMCDALVKLGGLEPGDEVDLAWTRYSRDGKELLDDPWRLTVHADPDGRVEQSVPGQFGLGKDNQLRLRVINPGTRPAKLEKVTMAKVALFRR</sequence>
<reference evidence="7" key="1">
    <citation type="journal article" date="2019" name="Int. J. Syst. Evol. Microbiol.">
        <title>The Global Catalogue of Microorganisms (GCM) 10K type strain sequencing project: providing services to taxonomists for standard genome sequencing and annotation.</title>
        <authorList>
            <consortium name="The Broad Institute Genomics Platform"/>
            <consortium name="The Broad Institute Genome Sequencing Center for Infectious Disease"/>
            <person name="Wu L."/>
            <person name="Ma J."/>
        </authorList>
    </citation>
    <scope>NUCLEOTIDE SEQUENCE [LARGE SCALE GENOMIC DNA]</scope>
    <source>
        <strain evidence="7">JCM 30346</strain>
    </source>
</reference>
<dbReference type="InterPro" id="IPR051206">
    <property type="entry name" value="NAMLAA_amidase_2"/>
</dbReference>
<comment type="catalytic activity">
    <reaction evidence="1">
        <text>Hydrolyzes the link between N-acetylmuramoyl residues and L-amino acid residues in certain cell-wall glycopeptides.</text>
        <dbReference type="EC" id="3.5.1.28"/>
    </reaction>
</comment>
<evidence type="ECO:0000259" key="5">
    <source>
        <dbReference type="SMART" id="SM00644"/>
    </source>
</evidence>
<dbReference type="CDD" id="cd06583">
    <property type="entry name" value="PGRP"/>
    <property type="match status" value="1"/>
</dbReference>
<protein>
    <recommendedName>
        <fullName evidence="2">N-acetylmuramoyl-L-alanine amidase</fullName>
        <ecNumber evidence="2">3.5.1.28</ecNumber>
    </recommendedName>
</protein>
<gene>
    <name evidence="6" type="ORF">ACFP1K_06985</name>
</gene>
<keyword evidence="4" id="KW-0961">Cell wall biogenesis/degradation</keyword>
<dbReference type="EMBL" id="JBHSRF010000007">
    <property type="protein sequence ID" value="MFC6080899.1"/>
    <property type="molecule type" value="Genomic_DNA"/>
</dbReference>
<keyword evidence="7" id="KW-1185">Reference proteome</keyword>
<evidence type="ECO:0000313" key="7">
    <source>
        <dbReference type="Proteomes" id="UP001596137"/>
    </source>
</evidence>
<proteinExistence type="predicted"/>
<dbReference type="RefSeq" id="WP_380748167.1">
    <property type="nucleotide sequence ID" value="NZ_JBHSRF010000007.1"/>
</dbReference>
<dbReference type="Gene3D" id="3.40.80.10">
    <property type="entry name" value="Peptidoglycan recognition protein-like"/>
    <property type="match status" value="1"/>
</dbReference>
<dbReference type="Pfam" id="PF01510">
    <property type="entry name" value="Amidase_2"/>
    <property type="match status" value="1"/>
</dbReference>
<comment type="caution">
    <text evidence="6">The sequence shown here is derived from an EMBL/GenBank/DDBJ whole genome shotgun (WGS) entry which is preliminary data.</text>
</comment>
<organism evidence="6 7">
    <name type="scientific">Sphaerisporangium aureirubrum</name>
    <dbReference type="NCBI Taxonomy" id="1544736"/>
    <lineage>
        <taxon>Bacteria</taxon>
        <taxon>Bacillati</taxon>
        <taxon>Actinomycetota</taxon>
        <taxon>Actinomycetes</taxon>
        <taxon>Streptosporangiales</taxon>
        <taxon>Streptosporangiaceae</taxon>
        <taxon>Sphaerisporangium</taxon>
    </lineage>
</organism>
<dbReference type="InterPro" id="IPR002502">
    <property type="entry name" value="Amidase_domain"/>
</dbReference>
<evidence type="ECO:0000256" key="3">
    <source>
        <dbReference type="ARBA" id="ARBA00022801"/>
    </source>
</evidence>
<evidence type="ECO:0000256" key="2">
    <source>
        <dbReference type="ARBA" id="ARBA00011901"/>
    </source>
</evidence>
<dbReference type="Proteomes" id="UP001596137">
    <property type="component" value="Unassembled WGS sequence"/>
</dbReference>
<dbReference type="PANTHER" id="PTHR30417">
    <property type="entry name" value="N-ACETYLMURAMOYL-L-ALANINE AMIDASE AMID"/>
    <property type="match status" value="1"/>
</dbReference>
<evidence type="ECO:0000313" key="6">
    <source>
        <dbReference type="EMBL" id="MFC6080899.1"/>
    </source>
</evidence>